<protein>
    <submittedName>
        <fullName evidence="2">Uncharacterized protein</fullName>
    </submittedName>
</protein>
<feature type="region of interest" description="Disordered" evidence="1">
    <location>
        <begin position="191"/>
        <end position="232"/>
    </location>
</feature>
<accession>A0AAN9UIN5</accession>
<proteinExistence type="predicted"/>
<sequence>MSQEPESPALDETQHRDRSFRQDYGWLLLSFLATPFRMMMDCISVNPPRVDSPDMLNAALLSDEAHRENDSRRLRSHHSCGAHDNIAQLENLQYPVGETSRLLQHSGGCRAQPDYTQLNHSSSKDTKKDTSETKARPIEIDHNQGIANHQSIPKTNSQAAQTQSSFHSGSRRSRDISSAIAGCCIHYLSPDSESDSDCAIESYETPPTDRSRGTGTDSRSGKSQGAETNSSTMPITYAKSLVKVKEGISLISLSLRQEQQQKQKKQQQGKTTRSAPMRAYGQKLSGRRQSVQHVRFLSGLSREEMLDKRETARLMAEGRKGAIQVYKDATIDSAEADRFLIDWIEEHQHYWI</sequence>
<organism evidence="2 3">
    <name type="scientific">Diatrype stigma</name>
    <dbReference type="NCBI Taxonomy" id="117547"/>
    <lineage>
        <taxon>Eukaryota</taxon>
        <taxon>Fungi</taxon>
        <taxon>Dikarya</taxon>
        <taxon>Ascomycota</taxon>
        <taxon>Pezizomycotina</taxon>
        <taxon>Sordariomycetes</taxon>
        <taxon>Xylariomycetidae</taxon>
        <taxon>Xylariales</taxon>
        <taxon>Diatrypaceae</taxon>
        <taxon>Diatrype</taxon>
    </lineage>
</organism>
<comment type="caution">
    <text evidence="2">The sequence shown here is derived from an EMBL/GenBank/DDBJ whole genome shotgun (WGS) entry which is preliminary data.</text>
</comment>
<feature type="compositionally biased region" description="Basic and acidic residues" evidence="1">
    <location>
        <begin position="122"/>
        <end position="142"/>
    </location>
</feature>
<dbReference type="AlphaFoldDB" id="A0AAN9UIN5"/>
<feature type="region of interest" description="Disordered" evidence="1">
    <location>
        <begin position="103"/>
        <end position="173"/>
    </location>
</feature>
<feature type="region of interest" description="Disordered" evidence="1">
    <location>
        <begin position="259"/>
        <end position="285"/>
    </location>
</feature>
<dbReference type="EMBL" id="JAKJXP020000084">
    <property type="protein sequence ID" value="KAK7748297.1"/>
    <property type="molecule type" value="Genomic_DNA"/>
</dbReference>
<dbReference type="Proteomes" id="UP001320420">
    <property type="component" value="Unassembled WGS sequence"/>
</dbReference>
<feature type="compositionally biased region" description="Polar residues" evidence="1">
    <location>
        <begin position="145"/>
        <end position="167"/>
    </location>
</feature>
<name>A0AAN9UIN5_9PEZI</name>
<reference evidence="2 3" key="1">
    <citation type="submission" date="2024-02" db="EMBL/GenBank/DDBJ databases">
        <title>De novo assembly and annotation of 12 fungi associated with fruit tree decline syndrome in Ontario, Canada.</title>
        <authorList>
            <person name="Sulman M."/>
            <person name="Ellouze W."/>
            <person name="Ilyukhin E."/>
        </authorList>
    </citation>
    <scope>NUCLEOTIDE SEQUENCE [LARGE SCALE GENOMIC DNA]</scope>
    <source>
        <strain evidence="2 3">M11/M66-122</strain>
    </source>
</reference>
<evidence type="ECO:0000313" key="3">
    <source>
        <dbReference type="Proteomes" id="UP001320420"/>
    </source>
</evidence>
<evidence type="ECO:0000256" key="1">
    <source>
        <dbReference type="SAM" id="MobiDB-lite"/>
    </source>
</evidence>
<evidence type="ECO:0000313" key="2">
    <source>
        <dbReference type="EMBL" id="KAK7748297.1"/>
    </source>
</evidence>
<gene>
    <name evidence="2" type="ORF">SLS62_008758</name>
</gene>
<feature type="compositionally biased region" description="Polar residues" evidence="1">
    <location>
        <begin position="213"/>
        <end position="232"/>
    </location>
</feature>
<keyword evidence="3" id="KW-1185">Reference proteome</keyword>